<feature type="transmembrane region" description="Helical" evidence="2">
    <location>
        <begin position="53"/>
        <end position="75"/>
    </location>
</feature>
<feature type="transmembrane region" description="Helical" evidence="2">
    <location>
        <begin position="116"/>
        <end position="141"/>
    </location>
</feature>
<dbReference type="Proteomes" id="UP001501414">
    <property type="component" value="Unassembled WGS sequence"/>
</dbReference>
<evidence type="ECO:0000256" key="1">
    <source>
        <dbReference type="SAM" id="MobiDB-lite"/>
    </source>
</evidence>
<keyword evidence="2" id="KW-1133">Transmembrane helix</keyword>
<organism evidence="4 5">
    <name type="scientific">Pseudonocardia kongjuensis</name>
    <dbReference type="NCBI Taxonomy" id="102227"/>
    <lineage>
        <taxon>Bacteria</taxon>
        <taxon>Bacillati</taxon>
        <taxon>Actinomycetota</taxon>
        <taxon>Actinomycetes</taxon>
        <taxon>Pseudonocardiales</taxon>
        <taxon>Pseudonocardiaceae</taxon>
        <taxon>Pseudonocardia</taxon>
    </lineage>
</organism>
<keyword evidence="2" id="KW-0812">Transmembrane</keyword>
<feature type="compositionally biased region" description="Polar residues" evidence="1">
    <location>
        <begin position="9"/>
        <end position="21"/>
    </location>
</feature>
<dbReference type="EMBL" id="BAAAJK010000050">
    <property type="protein sequence ID" value="GAA1400310.1"/>
    <property type="molecule type" value="Genomic_DNA"/>
</dbReference>
<name>A0ABN1Y7X6_9PSEU</name>
<evidence type="ECO:0000256" key="2">
    <source>
        <dbReference type="SAM" id="Phobius"/>
    </source>
</evidence>
<evidence type="ECO:0000313" key="5">
    <source>
        <dbReference type="Proteomes" id="UP001501414"/>
    </source>
</evidence>
<reference evidence="4 5" key="1">
    <citation type="journal article" date="2019" name="Int. J. Syst. Evol. Microbiol.">
        <title>The Global Catalogue of Microorganisms (GCM) 10K type strain sequencing project: providing services to taxonomists for standard genome sequencing and annotation.</title>
        <authorList>
            <consortium name="The Broad Institute Genomics Platform"/>
            <consortium name="The Broad Institute Genome Sequencing Center for Infectious Disease"/>
            <person name="Wu L."/>
            <person name="Ma J."/>
        </authorList>
    </citation>
    <scope>NUCLEOTIDE SEQUENCE [LARGE SCALE GENOMIC DNA]</scope>
    <source>
        <strain evidence="4 5">JCM 11896</strain>
    </source>
</reference>
<feature type="transmembrane region" description="Helical" evidence="2">
    <location>
        <begin position="81"/>
        <end position="104"/>
    </location>
</feature>
<feature type="transmembrane region" description="Helical" evidence="2">
    <location>
        <begin position="161"/>
        <end position="180"/>
    </location>
</feature>
<feature type="domain" description="CAAX prenyl protease 2/Lysostaphin resistance protein A-like" evidence="3">
    <location>
        <begin position="168"/>
        <end position="252"/>
    </location>
</feature>
<evidence type="ECO:0000313" key="4">
    <source>
        <dbReference type="EMBL" id="GAA1400310.1"/>
    </source>
</evidence>
<feature type="region of interest" description="Disordered" evidence="1">
    <location>
        <begin position="1"/>
        <end position="41"/>
    </location>
</feature>
<dbReference type="PANTHER" id="PTHR36435">
    <property type="entry name" value="SLR1288 PROTEIN"/>
    <property type="match status" value="1"/>
</dbReference>
<sequence length="267" mass="26634">MCEGATMTEDGTTTAEPSATDQPAGQPAEQPGAAGPRIGAGPPGRPALGWTELLTGAVLYLVLSIAGGAALFVGGGGVPGAVPLLAVTGAATLVAALAVLAMRVRWLPAIGLRRTTVGWLLVAAAAGLVARVLAGLLGYGYQQVTGDMSNPQEFLGDALGGGGPLVFAGVLLTGALLVPFAEELLFRGIGYGALRRYGVWVAVPASSAVFALAHGINVVLVVALLLGVVCALLYERSRSVWPAVVAHVVFNASGFVIAGLFLGGAGS</sequence>
<evidence type="ECO:0000259" key="3">
    <source>
        <dbReference type="Pfam" id="PF02517"/>
    </source>
</evidence>
<feature type="transmembrane region" description="Helical" evidence="2">
    <location>
        <begin position="201"/>
        <end position="234"/>
    </location>
</feature>
<gene>
    <name evidence="4" type="ORF">GCM10009613_57080</name>
</gene>
<proteinExistence type="predicted"/>
<feature type="compositionally biased region" description="Low complexity" evidence="1">
    <location>
        <begin position="22"/>
        <end position="40"/>
    </location>
</feature>
<accession>A0ABN1Y7X6</accession>
<dbReference type="InterPro" id="IPR052710">
    <property type="entry name" value="CAAX_protease"/>
</dbReference>
<dbReference type="Pfam" id="PF02517">
    <property type="entry name" value="Rce1-like"/>
    <property type="match status" value="1"/>
</dbReference>
<keyword evidence="5" id="KW-1185">Reference proteome</keyword>
<protein>
    <submittedName>
        <fullName evidence="4">Type II CAAX endopeptidase family protein</fullName>
    </submittedName>
</protein>
<comment type="caution">
    <text evidence="4">The sequence shown here is derived from an EMBL/GenBank/DDBJ whole genome shotgun (WGS) entry which is preliminary data.</text>
</comment>
<keyword evidence="2" id="KW-0472">Membrane</keyword>
<dbReference type="PANTHER" id="PTHR36435:SF1">
    <property type="entry name" value="CAAX AMINO TERMINAL PROTEASE FAMILY PROTEIN"/>
    <property type="match status" value="1"/>
</dbReference>
<dbReference type="InterPro" id="IPR003675">
    <property type="entry name" value="Rce1/LyrA-like_dom"/>
</dbReference>
<feature type="transmembrane region" description="Helical" evidence="2">
    <location>
        <begin position="240"/>
        <end position="262"/>
    </location>
</feature>